<dbReference type="SUPFAM" id="SSF117281">
    <property type="entry name" value="Kelch motif"/>
    <property type="match status" value="1"/>
</dbReference>
<dbReference type="Gene3D" id="2.120.10.80">
    <property type="entry name" value="Kelch-type beta propeller"/>
    <property type="match status" value="1"/>
</dbReference>
<reference evidence="2" key="1">
    <citation type="submission" date="2020-11" db="EMBL/GenBank/DDBJ databases">
        <authorList>
            <person name="Tran Van P."/>
        </authorList>
    </citation>
    <scope>NUCLEOTIDE SEQUENCE</scope>
</reference>
<dbReference type="PANTHER" id="PTHR24412">
    <property type="entry name" value="KELCH PROTEIN"/>
    <property type="match status" value="1"/>
</dbReference>
<proteinExistence type="predicted"/>
<dbReference type="PROSITE" id="PS50097">
    <property type="entry name" value="BTB"/>
    <property type="match status" value="1"/>
</dbReference>
<sequence length="705" mass="78632">MTYAEDSSPKQIQVRCDAETFLCKKDALRKASPYFGAMFSGNFAESMSESVEIKGVDATSMGMLIEYVSKGRLDTTNLDLDGLISLAQAASMLQFESAAKICVRGFLRLLSPESCLGLMEIGEDLGLMELKRKARSFFLHRFSTARRSSTFLSLTMEEVMSLLSSDGLNPTTEEEVFDSIVEWKKKNAKRNMRRIQRLSEKASATKASSTESSSTKSSATKSSSTKASAKASSTESSATKASTTKSSSKSSAKSSSAESSSTKTSSTKLSKTSAGETRRGLQWVSPKNRIFGAWREKKKMSFSGNLKNLKHHLKQVPRRIPRGWKVDSPDSNAIEEDQGARKVQLLQLLTCIRYYSMDPKIIASVILQHPLIRENHEATVLLYQILKHLFAQLTKEYGPKNPALDSPEADLVFGESSSSALSSSPSPQNGITERLIEDMCPERLVRNNPRYSCEALCVLATIRKGPLEADLQGANRWKSSSACFRYMYSPYDVVALRLDFHGGPETEGELGLELVPFLRMKHQVQGFDGQELLGYEVCALGDKVMVFGGELNIGRSNWNVTVSAFDVITEEWRYDTSLPKPRRHHRVVADGEDVYLIGGYGKHRMPLSEIHKYNSKEGTWSVCSKDLLLVIPNQFVACMFQGRLHVITPSDCLSFKPLVNDDDEFIDNQVPSFIIGGDFVQMLKQFFNMSVDLQQRFLVLRVFLK</sequence>
<dbReference type="OrthoDB" id="10027872at2759"/>
<dbReference type="InterPro" id="IPR000210">
    <property type="entry name" value="BTB/POZ_dom"/>
</dbReference>
<evidence type="ECO:0000313" key="2">
    <source>
        <dbReference type="EMBL" id="CAD7224863.1"/>
    </source>
</evidence>
<organism evidence="2">
    <name type="scientific">Cyprideis torosa</name>
    <dbReference type="NCBI Taxonomy" id="163714"/>
    <lineage>
        <taxon>Eukaryota</taxon>
        <taxon>Metazoa</taxon>
        <taxon>Ecdysozoa</taxon>
        <taxon>Arthropoda</taxon>
        <taxon>Crustacea</taxon>
        <taxon>Oligostraca</taxon>
        <taxon>Ostracoda</taxon>
        <taxon>Podocopa</taxon>
        <taxon>Podocopida</taxon>
        <taxon>Cytherocopina</taxon>
        <taxon>Cytheroidea</taxon>
        <taxon>Cytherideidae</taxon>
        <taxon>Cyprideis</taxon>
    </lineage>
</organism>
<dbReference type="Pfam" id="PF07707">
    <property type="entry name" value="BACK"/>
    <property type="match status" value="1"/>
</dbReference>
<dbReference type="InterPro" id="IPR011705">
    <property type="entry name" value="BACK"/>
</dbReference>
<dbReference type="AlphaFoldDB" id="A0A7R8W8M5"/>
<dbReference type="InterPro" id="IPR006652">
    <property type="entry name" value="Kelch_1"/>
</dbReference>
<accession>A0A7R8W8M5</accession>
<dbReference type="Gene3D" id="3.30.710.10">
    <property type="entry name" value="Potassium Channel Kv1.1, Chain A"/>
    <property type="match status" value="1"/>
</dbReference>
<name>A0A7R8W8M5_9CRUS</name>
<dbReference type="SUPFAM" id="SSF54695">
    <property type="entry name" value="POZ domain"/>
    <property type="match status" value="1"/>
</dbReference>
<evidence type="ECO:0000256" key="1">
    <source>
        <dbReference type="SAM" id="MobiDB-lite"/>
    </source>
</evidence>
<dbReference type="Pfam" id="PF00651">
    <property type="entry name" value="BTB"/>
    <property type="match status" value="1"/>
</dbReference>
<dbReference type="Pfam" id="PF01344">
    <property type="entry name" value="Kelch_1"/>
    <property type="match status" value="1"/>
</dbReference>
<dbReference type="InterPro" id="IPR015915">
    <property type="entry name" value="Kelch-typ_b-propeller"/>
</dbReference>
<feature type="region of interest" description="Disordered" evidence="1">
    <location>
        <begin position="192"/>
        <end position="281"/>
    </location>
</feature>
<dbReference type="InterPro" id="IPR011333">
    <property type="entry name" value="SKP1/BTB/POZ_sf"/>
</dbReference>
<dbReference type="EMBL" id="OB660454">
    <property type="protein sequence ID" value="CAD7224863.1"/>
    <property type="molecule type" value="Genomic_DNA"/>
</dbReference>
<feature type="compositionally biased region" description="Low complexity" evidence="1">
    <location>
        <begin position="201"/>
        <end position="274"/>
    </location>
</feature>
<dbReference type="PANTHER" id="PTHR24412:SF441">
    <property type="entry name" value="KELCH-LIKE PROTEIN 28"/>
    <property type="match status" value="1"/>
</dbReference>
<dbReference type="Gene3D" id="1.25.40.420">
    <property type="match status" value="1"/>
</dbReference>
<dbReference type="SMART" id="SM00875">
    <property type="entry name" value="BACK"/>
    <property type="match status" value="1"/>
</dbReference>
<protein>
    <submittedName>
        <fullName evidence="2">Uncharacterized protein</fullName>
    </submittedName>
</protein>
<gene>
    <name evidence="2" type="ORF">CTOB1V02_LOCUS2815</name>
</gene>